<protein>
    <recommendedName>
        <fullName evidence="5">PH domain-containing protein</fullName>
    </recommendedName>
</protein>
<feature type="compositionally biased region" description="Polar residues" evidence="4">
    <location>
        <begin position="153"/>
        <end position="172"/>
    </location>
</feature>
<feature type="region of interest" description="Disordered" evidence="4">
    <location>
        <begin position="137"/>
        <end position="175"/>
    </location>
</feature>
<dbReference type="GO" id="GO:0042995">
    <property type="term" value="C:cell projection"/>
    <property type="evidence" value="ECO:0007669"/>
    <property type="project" value="UniProtKB-SubCell"/>
</dbReference>
<feature type="compositionally biased region" description="Polar residues" evidence="4">
    <location>
        <begin position="137"/>
        <end position="146"/>
    </location>
</feature>
<keyword evidence="7" id="KW-1185">Reference proteome</keyword>
<dbReference type="Gene3D" id="2.30.29.30">
    <property type="entry name" value="Pleckstrin-homology domain (PH domain)/Phosphotyrosine-binding domain (PTB)"/>
    <property type="match status" value="1"/>
</dbReference>
<sequence>STCGAIRREKELELEVVTGRVHGWDGGDTLATLGEVIRMGSVAFLPDHRDRYLILFPTVLVMLSVSPRMSAFIFEGSYPLSSIHVSKLEDNDQHKNAFEISGPLAEHVVALCQTRQDQLQWVEALNQQSRLVRTSNFTPHKSSLTSPPVPPAHSSSLVPRQSSVTSVTSNIDSPARLRRSAAGKIWSMSCLRPSPPLRPGLSIRDEKRNQRHIKRK</sequence>
<comment type="caution">
    <text evidence="6">The sequence shown here is derived from an EMBL/GenBank/DDBJ whole genome shotgun (WGS) entry which is preliminary data.</text>
</comment>
<dbReference type="AlphaFoldDB" id="A0AAW0VVF3"/>
<organism evidence="6 7">
    <name type="scientific">Cherax quadricarinatus</name>
    <name type="common">Australian red claw crayfish</name>
    <dbReference type="NCBI Taxonomy" id="27406"/>
    <lineage>
        <taxon>Eukaryota</taxon>
        <taxon>Metazoa</taxon>
        <taxon>Ecdysozoa</taxon>
        <taxon>Arthropoda</taxon>
        <taxon>Crustacea</taxon>
        <taxon>Multicrustacea</taxon>
        <taxon>Malacostraca</taxon>
        <taxon>Eumalacostraca</taxon>
        <taxon>Eucarida</taxon>
        <taxon>Decapoda</taxon>
        <taxon>Pleocyemata</taxon>
        <taxon>Astacidea</taxon>
        <taxon>Parastacoidea</taxon>
        <taxon>Parastacidae</taxon>
        <taxon>Cherax</taxon>
    </lineage>
</organism>
<feature type="non-terminal residue" evidence="6">
    <location>
        <position position="216"/>
    </location>
</feature>
<evidence type="ECO:0000256" key="3">
    <source>
        <dbReference type="ARBA" id="ARBA00023273"/>
    </source>
</evidence>
<evidence type="ECO:0000256" key="4">
    <source>
        <dbReference type="SAM" id="MobiDB-lite"/>
    </source>
</evidence>
<evidence type="ECO:0000313" key="7">
    <source>
        <dbReference type="Proteomes" id="UP001445076"/>
    </source>
</evidence>
<gene>
    <name evidence="6" type="ORF">OTU49_013115</name>
</gene>
<dbReference type="PROSITE" id="PS50003">
    <property type="entry name" value="PH_DOMAIN"/>
    <property type="match status" value="1"/>
</dbReference>
<dbReference type="InterPro" id="IPR011993">
    <property type="entry name" value="PH-like_dom_sf"/>
</dbReference>
<dbReference type="SMART" id="SM00233">
    <property type="entry name" value="PH"/>
    <property type="match status" value="1"/>
</dbReference>
<dbReference type="Proteomes" id="UP001445076">
    <property type="component" value="Unassembled WGS sequence"/>
</dbReference>
<name>A0AAW0VVF3_CHEQU</name>
<keyword evidence="2" id="KW-0344">Guanine-nucleotide releasing factor</keyword>
<dbReference type="GO" id="GO:0005737">
    <property type="term" value="C:cytoplasm"/>
    <property type="evidence" value="ECO:0007669"/>
    <property type="project" value="TreeGrafter"/>
</dbReference>
<feature type="domain" description="PH" evidence="5">
    <location>
        <begin position="29"/>
        <end position="130"/>
    </location>
</feature>
<evidence type="ECO:0000256" key="1">
    <source>
        <dbReference type="ARBA" id="ARBA00004316"/>
    </source>
</evidence>
<comment type="subcellular location">
    <subcellularLocation>
        <location evidence="1">Cell projection</location>
    </subcellularLocation>
</comment>
<evidence type="ECO:0000256" key="2">
    <source>
        <dbReference type="ARBA" id="ARBA00022658"/>
    </source>
</evidence>
<dbReference type="GO" id="GO:0005085">
    <property type="term" value="F:guanyl-nucleotide exchange factor activity"/>
    <property type="evidence" value="ECO:0007669"/>
    <property type="project" value="UniProtKB-KW"/>
</dbReference>
<reference evidence="6 7" key="1">
    <citation type="journal article" date="2024" name="BMC Genomics">
        <title>Genome assembly of redclaw crayfish (Cherax quadricarinatus) provides insights into its immune adaptation and hypoxia tolerance.</title>
        <authorList>
            <person name="Liu Z."/>
            <person name="Zheng J."/>
            <person name="Li H."/>
            <person name="Fang K."/>
            <person name="Wang S."/>
            <person name="He J."/>
            <person name="Zhou D."/>
            <person name="Weng S."/>
            <person name="Chi M."/>
            <person name="Gu Z."/>
            <person name="He J."/>
            <person name="Li F."/>
            <person name="Wang M."/>
        </authorList>
    </citation>
    <scope>NUCLEOTIDE SEQUENCE [LARGE SCALE GENOMIC DNA]</scope>
    <source>
        <strain evidence="6">ZL_2023a</strain>
    </source>
</reference>
<dbReference type="PANTHER" id="PTHR46026">
    <property type="entry name" value="RHO-TYPE GUANINE NUCLEOTIDE EXCHANGE FACTOR, ISOFORM F"/>
    <property type="match status" value="1"/>
</dbReference>
<proteinExistence type="predicted"/>
<evidence type="ECO:0000313" key="6">
    <source>
        <dbReference type="EMBL" id="KAK8720775.1"/>
    </source>
</evidence>
<feature type="non-terminal residue" evidence="6">
    <location>
        <position position="1"/>
    </location>
</feature>
<evidence type="ECO:0000259" key="5">
    <source>
        <dbReference type="PROSITE" id="PS50003"/>
    </source>
</evidence>
<dbReference type="EMBL" id="JARKIK010000218">
    <property type="protein sequence ID" value="KAK8720775.1"/>
    <property type="molecule type" value="Genomic_DNA"/>
</dbReference>
<dbReference type="InterPro" id="IPR001849">
    <property type="entry name" value="PH_domain"/>
</dbReference>
<keyword evidence="3" id="KW-0966">Cell projection</keyword>
<feature type="region of interest" description="Disordered" evidence="4">
    <location>
        <begin position="190"/>
        <end position="216"/>
    </location>
</feature>
<dbReference type="SUPFAM" id="SSF50729">
    <property type="entry name" value="PH domain-like"/>
    <property type="match status" value="1"/>
</dbReference>
<dbReference type="PANTHER" id="PTHR46026:SF1">
    <property type="entry name" value="RHO-TYPE GUANINE NUCLEOTIDE EXCHANGE FACTOR, ISOFORM F"/>
    <property type="match status" value="1"/>
</dbReference>
<accession>A0AAW0VVF3</accession>
<dbReference type="Pfam" id="PF00169">
    <property type="entry name" value="PH"/>
    <property type="match status" value="1"/>
</dbReference>
<dbReference type="CDD" id="cd01225">
    <property type="entry name" value="PH_Cool_Pix"/>
    <property type="match status" value="1"/>
</dbReference>
<dbReference type="InterPro" id="IPR046376">
    <property type="entry name" value="PH_Cool_Pix"/>
</dbReference>